<evidence type="ECO:0000313" key="1">
    <source>
        <dbReference type="EMBL" id="QBF73395.1"/>
    </source>
</evidence>
<dbReference type="KEGG" id="csci:HDCHBGLK_00769"/>
<dbReference type="Proteomes" id="UP000289664">
    <property type="component" value="Chromosome"/>
</dbReference>
<name>A0A494WGI0_CLOS5</name>
<dbReference type="AlphaFoldDB" id="A0A494WGI0"/>
<accession>A0A494WGI0</accession>
<sequence length="39" mass="4715">MRLEDSSDCLENIRQTKNKSRRNKIMRFDGKTAYRKVIL</sequence>
<reference evidence="1 2" key="1">
    <citation type="journal article" date="2019" name="Appl. Environ. Microbiol.">
        <title>Clostridium scindens ATCC 35704: integration of nutritional requirements, the complete genome sequence, and global transcriptional responses to bile acids.</title>
        <authorList>
            <person name="Devendran S."/>
            <person name="Shrestha R."/>
            <person name="Alves J.M.P."/>
            <person name="Wolf P.G."/>
            <person name="Ly L."/>
            <person name="Hernandez A.G."/>
            <person name="Mendez-Garcia C."/>
            <person name="Inboden A."/>
            <person name="Wiley J."/>
            <person name="Paul O."/>
            <person name="Allen A."/>
            <person name="Springer E."/>
            <person name="Wright C.L."/>
            <person name="Fields C.J."/>
            <person name="Daniel S.L."/>
            <person name="Ridlon J.M."/>
        </authorList>
    </citation>
    <scope>NUCLEOTIDE SEQUENCE [LARGE SCALE GENOMIC DNA]</scope>
    <source>
        <strain evidence="1 2">ATCC 35704</strain>
    </source>
</reference>
<keyword evidence="2" id="KW-1185">Reference proteome</keyword>
<gene>
    <name evidence="1" type="ORF">HDCHBGLK_00769</name>
</gene>
<proteinExistence type="predicted"/>
<evidence type="ECO:0000313" key="2">
    <source>
        <dbReference type="Proteomes" id="UP000289664"/>
    </source>
</evidence>
<dbReference type="EMBL" id="CP036170">
    <property type="protein sequence ID" value="QBF73395.1"/>
    <property type="molecule type" value="Genomic_DNA"/>
</dbReference>
<protein>
    <submittedName>
        <fullName evidence="1">Uncharacterized protein</fullName>
    </submittedName>
</protein>
<organism evidence="1 2">
    <name type="scientific">Clostridium scindens (strain ATCC 35704 / DSM 5676 / VPI 13733 / 19)</name>
    <dbReference type="NCBI Taxonomy" id="411468"/>
    <lineage>
        <taxon>Bacteria</taxon>
        <taxon>Bacillati</taxon>
        <taxon>Bacillota</taxon>
        <taxon>Clostridia</taxon>
        <taxon>Lachnospirales</taxon>
        <taxon>Lachnospiraceae</taxon>
    </lineage>
</organism>